<evidence type="ECO:0000313" key="2">
    <source>
        <dbReference type="Proteomes" id="UP000187735"/>
    </source>
</evidence>
<dbReference type="EMBL" id="CP017641">
    <property type="protein sequence ID" value="APZ92282.1"/>
    <property type="molecule type" value="Genomic_DNA"/>
</dbReference>
<dbReference type="KEGG" id="fmr:Fuma_01892"/>
<reference evidence="1 2" key="1">
    <citation type="journal article" date="2016" name="Front. Microbiol.">
        <title>Fuerstia marisgermanicae gen. nov., sp. nov., an Unusual Member of the Phylum Planctomycetes from the German Wadden Sea.</title>
        <authorList>
            <person name="Kohn T."/>
            <person name="Heuer A."/>
            <person name="Jogler M."/>
            <person name="Vollmers J."/>
            <person name="Boedeker C."/>
            <person name="Bunk B."/>
            <person name="Rast P."/>
            <person name="Borchert D."/>
            <person name="Glockner I."/>
            <person name="Freese H.M."/>
            <person name="Klenk H.P."/>
            <person name="Overmann J."/>
            <person name="Kaster A.K."/>
            <person name="Rohde M."/>
            <person name="Wiegand S."/>
            <person name="Jogler C."/>
        </authorList>
    </citation>
    <scope>NUCLEOTIDE SEQUENCE [LARGE SCALE GENOMIC DNA]</scope>
    <source>
        <strain evidence="1 2">NH11</strain>
    </source>
</reference>
<name>A0A1P8WE11_9PLAN</name>
<proteinExistence type="predicted"/>
<protein>
    <submittedName>
        <fullName evidence="1">Uncharacterized protein</fullName>
    </submittedName>
</protein>
<gene>
    <name evidence="1" type="ORF">Fuma_01892</name>
</gene>
<accession>A0A1P8WE11</accession>
<sequence>MSAITSLLVRDANSARTAFWKIGRDCCDGDAGWTPGNPAEQKLAEWYNVWMVCRVAAIRGAQAAVHPVPVVC</sequence>
<dbReference type="STRING" id="1891926.Fuma_01892"/>
<evidence type="ECO:0000313" key="1">
    <source>
        <dbReference type="EMBL" id="APZ92282.1"/>
    </source>
</evidence>
<keyword evidence="2" id="KW-1185">Reference proteome</keyword>
<dbReference type="Proteomes" id="UP000187735">
    <property type="component" value="Chromosome"/>
</dbReference>
<organism evidence="1 2">
    <name type="scientific">Fuerstiella marisgermanici</name>
    <dbReference type="NCBI Taxonomy" id="1891926"/>
    <lineage>
        <taxon>Bacteria</taxon>
        <taxon>Pseudomonadati</taxon>
        <taxon>Planctomycetota</taxon>
        <taxon>Planctomycetia</taxon>
        <taxon>Planctomycetales</taxon>
        <taxon>Planctomycetaceae</taxon>
        <taxon>Fuerstiella</taxon>
    </lineage>
</organism>
<dbReference type="RefSeq" id="WP_077023924.1">
    <property type="nucleotide sequence ID" value="NZ_CP017641.1"/>
</dbReference>
<dbReference type="AlphaFoldDB" id="A0A1P8WE11"/>